<dbReference type="Gene3D" id="3.30.1490.190">
    <property type="match status" value="1"/>
</dbReference>
<evidence type="ECO:0000256" key="5">
    <source>
        <dbReference type="ARBA" id="ARBA00023125"/>
    </source>
</evidence>
<evidence type="ECO:0000313" key="10">
    <source>
        <dbReference type="Proteomes" id="UP000066480"/>
    </source>
</evidence>
<dbReference type="AlphaFoldDB" id="A0A0K1JNN9"/>
<dbReference type="Proteomes" id="UP000066480">
    <property type="component" value="Chromosome"/>
</dbReference>
<keyword evidence="4" id="KW-0805">Transcription regulation</keyword>
<dbReference type="PANTHER" id="PTHR33202:SF7">
    <property type="entry name" value="FERRIC UPTAKE REGULATION PROTEIN"/>
    <property type="match status" value="1"/>
</dbReference>
<evidence type="ECO:0000256" key="6">
    <source>
        <dbReference type="ARBA" id="ARBA00023163"/>
    </source>
</evidence>
<dbReference type="GO" id="GO:0003700">
    <property type="term" value="F:DNA-binding transcription factor activity"/>
    <property type="evidence" value="ECO:0007669"/>
    <property type="project" value="InterPro"/>
</dbReference>
<comment type="cofactor">
    <cofactor evidence="7">
        <name>Zn(2+)</name>
        <dbReference type="ChEBI" id="CHEBI:29105"/>
    </cofactor>
    <text evidence="7">Binds 1 zinc ion per subunit.</text>
</comment>
<keyword evidence="7" id="KW-0479">Metal-binding</keyword>
<keyword evidence="5" id="KW-0238">DNA-binding</keyword>
<name>A0A0K1JNN9_9MICO</name>
<keyword evidence="2" id="KW-0678">Repressor</keyword>
<gene>
    <name evidence="9" type="ORF">VV02_24910</name>
</gene>
<evidence type="ECO:0000256" key="1">
    <source>
        <dbReference type="ARBA" id="ARBA00007957"/>
    </source>
</evidence>
<dbReference type="CDD" id="cd07153">
    <property type="entry name" value="Fur_like"/>
    <property type="match status" value="1"/>
</dbReference>
<dbReference type="InterPro" id="IPR002481">
    <property type="entry name" value="FUR"/>
</dbReference>
<organism evidence="9 10">
    <name type="scientific">Luteipulveratus mongoliensis</name>
    <dbReference type="NCBI Taxonomy" id="571913"/>
    <lineage>
        <taxon>Bacteria</taxon>
        <taxon>Bacillati</taxon>
        <taxon>Actinomycetota</taxon>
        <taxon>Actinomycetes</taxon>
        <taxon>Micrococcales</taxon>
        <taxon>Dermacoccaceae</taxon>
        <taxon>Luteipulveratus</taxon>
    </lineage>
</organism>
<dbReference type="GO" id="GO:0008270">
    <property type="term" value="F:zinc ion binding"/>
    <property type="evidence" value="ECO:0007669"/>
    <property type="project" value="TreeGrafter"/>
</dbReference>
<keyword evidence="6" id="KW-0804">Transcription</keyword>
<dbReference type="InterPro" id="IPR043135">
    <property type="entry name" value="Fur_C"/>
</dbReference>
<keyword evidence="8" id="KW-0408">Iron</keyword>
<dbReference type="GO" id="GO:1900376">
    <property type="term" value="P:regulation of secondary metabolite biosynthetic process"/>
    <property type="evidence" value="ECO:0007669"/>
    <property type="project" value="TreeGrafter"/>
</dbReference>
<keyword evidence="3 7" id="KW-0862">Zinc</keyword>
<evidence type="ECO:0000256" key="4">
    <source>
        <dbReference type="ARBA" id="ARBA00023015"/>
    </source>
</evidence>
<protein>
    <recommendedName>
        <fullName evidence="11">Fur family transcriptional regulator</fullName>
    </recommendedName>
</protein>
<feature type="binding site" evidence="7">
    <location>
        <position position="102"/>
    </location>
    <ligand>
        <name>Zn(2+)</name>
        <dbReference type="ChEBI" id="CHEBI:29105"/>
    </ligand>
</feature>
<dbReference type="EMBL" id="CP011112">
    <property type="protein sequence ID" value="AKU18326.1"/>
    <property type="molecule type" value="Genomic_DNA"/>
</dbReference>
<feature type="binding site" evidence="8">
    <location>
        <position position="114"/>
    </location>
    <ligand>
        <name>Fe cation</name>
        <dbReference type="ChEBI" id="CHEBI:24875"/>
    </ligand>
</feature>
<dbReference type="GO" id="GO:0000976">
    <property type="term" value="F:transcription cis-regulatory region binding"/>
    <property type="evidence" value="ECO:0007669"/>
    <property type="project" value="TreeGrafter"/>
</dbReference>
<feature type="binding site" evidence="7">
    <location>
        <position position="99"/>
    </location>
    <ligand>
        <name>Zn(2+)</name>
        <dbReference type="ChEBI" id="CHEBI:29105"/>
    </ligand>
</feature>
<proteinExistence type="inferred from homology"/>
<dbReference type="Pfam" id="PF01475">
    <property type="entry name" value="FUR"/>
    <property type="match status" value="1"/>
</dbReference>
<dbReference type="InterPro" id="IPR036390">
    <property type="entry name" value="WH_DNA-bd_sf"/>
</dbReference>
<keyword evidence="10" id="KW-1185">Reference proteome</keyword>
<sequence length="145" mass="15785">MSRVDAALRALRDQGERVTPGRRAVLEILDATEAHLDAEAIGAAVAEHAPGVHRATVYRSLQSLSELGVITHTHVPGSATIYHLASGDARHHAHTHLQCTQCQRFFDLPADDLEPMRESVRKRTGFDIDTCHAALLGTCSDCREG</sequence>
<dbReference type="InterPro" id="IPR036388">
    <property type="entry name" value="WH-like_DNA-bd_sf"/>
</dbReference>
<evidence type="ECO:0000256" key="7">
    <source>
        <dbReference type="PIRSR" id="PIRSR602481-1"/>
    </source>
</evidence>
<evidence type="ECO:0000256" key="8">
    <source>
        <dbReference type="PIRSR" id="PIRSR602481-2"/>
    </source>
</evidence>
<accession>A0A0K1JNN9</accession>
<evidence type="ECO:0000313" key="9">
    <source>
        <dbReference type="EMBL" id="AKU18326.1"/>
    </source>
</evidence>
<dbReference type="KEGG" id="lmoi:VV02_24910"/>
<evidence type="ECO:0000256" key="3">
    <source>
        <dbReference type="ARBA" id="ARBA00022833"/>
    </source>
</evidence>
<reference evidence="9 10" key="1">
    <citation type="submission" date="2015-03" db="EMBL/GenBank/DDBJ databases">
        <title>Luteipulveratus halotolerans sp. nov., a novel actinobacterium (Dermacoccaceae) from Sarawak, Malaysia.</title>
        <authorList>
            <person name="Juboi H."/>
            <person name="Basik A."/>
            <person name="Shamsul S.S."/>
            <person name="Arnold P."/>
            <person name="Schmitt E.K."/>
            <person name="Sanglier J.-J."/>
            <person name="Yeo T."/>
        </authorList>
    </citation>
    <scope>NUCLEOTIDE SEQUENCE [LARGE SCALE GENOMIC DNA]</scope>
    <source>
        <strain evidence="9 10">MN07-A0370</strain>
    </source>
</reference>
<dbReference type="STRING" id="571913.VV02_24910"/>
<evidence type="ECO:0008006" key="11">
    <source>
        <dbReference type="Google" id="ProtNLM"/>
    </source>
</evidence>
<dbReference type="PANTHER" id="PTHR33202">
    <property type="entry name" value="ZINC UPTAKE REGULATION PROTEIN"/>
    <property type="match status" value="1"/>
</dbReference>
<comment type="similarity">
    <text evidence="1">Belongs to the Fur family.</text>
</comment>
<evidence type="ECO:0000256" key="2">
    <source>
        <dbReference type="ARBA" id="ARBA00022491"/>
    </source>
</evidence>
<feature type="binding site" evidence="7">
    <location>
        <position position="139"/>
    </location>
    <ligand>
        <name>Zn(2+)</name>
        <dbReference type="ChEBI" id="CHEBI:29105"/>
    </ligand>
</feature>
<comment type="cofactor">
    <cofactor evidence="8">
        <name>Mn(2+)</name>
        <dbReference type="ChEBI" id="CHEBI:29035"/>
    </cofactor>
    <cofactor evidence="8">
        <name>Fe(2+)</name>
        <dbReference type="ChEBI" id="CHEBI:29033"/>
    </cofactor>
    <text evidence="8">Binds 1 Mn(2+) or Fe(2+) ion per subunit.</text>
</comment>
<dbReference type="Gene3D" id="1.10.10.10">
    <property type="entry name" value="Winged helix-like DNA-binding domain superfamily/Winged helix DNA-binding domain"/>
    <property type="match status" value="1"/>
</dbReference>
<dbReference type="SUPFAM" id="SSF46785">
    <property type="entry name" value="Winged helix' DNA-binding domain"/>
    <property type="match status" value="1"/>
</dbReference>
<dbReference type="GO" id="GO:0045892">
    <property type="term" value="P:negative regulation of DNA-templated transcription"/>
    <property type="evidence" value="ECO:0007669"/>
    <property type="project" value="TreeGrafter"/>
</dbReference>
<feature type="binding site" evidence="7">
    <location>
        <position position="142"/>
    </location>
    <ligand>
        <name>Zn(2+)</name>
        <dbReference type="ChEBI" id="CHEBI:29105"/>
    </ligand>
</feature>